<dbReference type="Proteomes" id="UP001107558">
    <property type="component" value="Chromosome 4"/>
</dbReference>
<dbReference type="EMBL" id="JADBJN010000004">
    <property type="protein sequence ID" value="KAG5669624.1"/>
    <property type="molecule type" value="Genomic_DNA"/>
</dbReference>
<gene>
    <name evidence="2" type="ORF">PVAND_017509</name>
</gene>
<evidence type="ECO:0000256" key="1">
    <source>
        <dbReference type="SAM" id="MobiDB-lite"/>
    </source>
</evidence>
<feature type="region of interest" description="Disordered" evidence="1">
    <location>
        <begin position="839"/>
        <end position="865"/>
    </location>
</feature>
<comment type="caution">
    <text evidence="2">The sequence shown here is derived from an EMBL/GenBank/DDBJ whole genome shotgun (WGS) entry which is preliminary data.</text>
</comment>
<organism evidence="2 3">
    <name type="scientific">Polypedilum vanderplanki</name>
    <name type="common">Sleeping chironomid midge</name>
    <dbReference type="NCBI Taxonomy" id="319348"/>
    <lineage>
        <taxon>Eukaryota</taxon>
        <taxon>Metazoa</taxon>
        <taxon>Ecdysozoa</taxon>
        <taxon>Arthropoda</taxon>
        <taxon>Hexapoda</taxon>
        <taxon>Insecta</taxon>
        <taxon>Pterygota</taxon>
        <taxon>Neoptera</taxon>
        <taxon>Endopterygota</taxon>
        <taxon>Diptera</taxon>
        <taxon>Nematocera</taxon>
        <taxon>Chironomoidea</taxon>
        <taxon>Chironomidae</taxon>
        <taxon>Chironominae</taxon>
        <taxon>Polypedilum</taxon>
        <taxon>Polypedilum</taxon>
    </lineage>
</organism>
<dbReference type="AlphaFoldDB" id="A0A9J6BIW5"/>
<proteinExistence type="predicted"/>
<evidence type="ECO:0000313" key="2">
    <source>
        <dbReference type="EMBL" id="KAG5669624.1"/>
    </source>
</evidence>
<keyword evidence="3" id="KW-1185">Reference proteome</keyword>
<evidence type="ECO:0000313" key="3">
    <source>
        <dbReference type="Proteomes" id="UP001107558"/>
    </source>
</evidence>
<sequence length="1274" mass="150839">MEELSAILPKEIILKLRKITTTRTTNEFNTKLFDDIFKTALSMEDKIDPAIKAVKYVRNKINENHIPKERDAFEIILEKYLIGFKENPQENKHENFKIFFARFFTDEILDFDTFKVYLNVYRHILIEQKKDGIISEICDIIENSLKEQNFTKESFLKSLDDEEVPTALYELDDGDEIYRFYPKNYQKLNIEVEAQDICQKFKIFLENIDNEEPENFNLKTIVNCSEEKIQKCANLLFQQVLKNSNSLKFSKIVQNFVNSPKTCAGVIAHQKNFGLFYKHLFDLIIKKAKKLSCRHIFEHQEIGTEIENFATFAEELIKMKILSSDDFDDDIVDYGKLLCHDCFTSVRRLKYISRLGTQPEPEICEHISQPGMAKVVIDNENPHGAGLLRNLELFITHISSPFFTEEHMQVMLEQMRVLVYMTDEESVKIYFQKASEFIHNFIEYNFSSNDSIISKKKFGRSFDKYIFLICKFYNYSLIKEEDFDKFLITIYKRTKEDHCTVLMKSFMFIMENCYSKIVKNFNEEFPKLYNYADELKTEKIFKEKYENEQDIALKTAYADSLPKIIAEKYVYECKKQNSFLKSIKINKVSLDATLRIGLSMICNDIDTLFKQNENVNAFFKSFFKNIFVGKVTRRGVAKIHQMIAKYEKCDKIYSELQEMCLEWTYEYFMGKKPLPEDAKDIFEVILKIQNNEQNSDRVKEIVEKILQNHQKNLQKKTKKIIKQTSHQQRDADKKDFENFIRTAPFNLALEFISDSQVKEMLKIKGKNETEKILRESIIAIAQSERQFYFDWRKICMENPSHALTLLVLLIFKKVEVSSENLKTCKTFVDKIREKVRNCDKKKKKRNSKKKERKNSENESNENEEMENLETDELTIVIRKLIRDNNLKNIELDEKFTTESFIDKLLENFNDEFLAFIISTLKSKKLDEILERKWKEKFFELANVEEDLRAACNVNSLQNDQKLTVLSEKSFHLSKMNLIKFVIFILNFPSQEAVLINFVKNFHSKFLLLKSPSENARFAMKVLMHVIGKSFENLKNEDLVILFAHSKFISKKEKNCHAEIFNSICNLRDNDWKIEFDFENENFNYDELMIEFHLNEKTIDKFIAEFWKFLLESDFNESHLKLIENCTKIHANFIPKLTNFMSSRCLTFQNLPMEFLYKEKVQNKLGKVSVFVTELFRMKIICEFDFTRFLTLDLIDEIPSKFIMKINEILARTELSEEQLLCDNLKRQISYLEMIQNVENAKKIDEIKNVIEADSNLLTISIFFNLIYMIYIGAC</sequence>
<protein>
    <submittedName>
        <fullName evidence="2">Uncharacterized protein</fullName>
    </submittedName>
</protein>
<accession>A0A9J6BIW5</accession>
<reference evidence="2" key="1">
    <citation type="submission" date="2021-03" db="EMBL/GenBank/DDBJ databases">
        <title>Chromosome level genome of the anhydrobiotic midge Polypedilum vanderplanki.</title>
        <authorList>
            <person name="Yoshida Y."/>
            <person name="Kikawada T."/>
            <person name="Gusev O."/>
        </authorList>
    </citation>
    <scope>NUCLEOTIDE SEQUENCE</scope>
    <source>
        <strain evidence="2">NIAS01</strain>
        <tissue evidence="2">Whole body or cell culture</tissue>
    </source>
</reference>
<feature type="compositionally biased region" description="Basic residues" evidence="1">
    <location>
        <begin position="839"/>
        <end position="852"/>
    </location>
</feature>
<name>A0A9J6BIW5_POLVA</name>